<evidence type="ECO:0000313" key="2">
    <source>
        <dbReference type="EMBL" id="KAK1651366.1"/>
    </source>
</evidence>
<dbReference type="PANTHER" id="PTHR15503">
    <property type="entry name" value="LDOC1 RELATED"/>
    <property type="match status" value="1"/>
</dbReference>
<dbReference type="InterPro" id="IPR021109">
    <property type="entry name" value="Peptidase_aspartic_dom_sf"/>
</dbReference>
<evidence type="ECO:0000313" key="3">
    <source>
        <dbReference type="Proteomes" id="UP001231189"/>
    </source>
</evidence>
<comment type="caution">
    <text evidence="2">The sequence shown here is derived from an EMBL/GenBank/DDBJ whole genome shotgun (WGS) entry which is preliminary data.</text>
</comment>
<name>A0AAD8SFT0_LOLMU</name>
<evidence type="ECO:0008006" key="4">
    <source>
        <dbReference type="Google" id="ProtNLM"/>
    </source>
</evidence>
<gene>
    <name evidence="2" type="ORF">QYE76_069171</name>
</gene>
<accession>A0AAD8SFT0</accession>
<dbReference type="InterPro" id="IPR043502">
    <property type="entry name" value="DNA/RNA_pol_sf"/>
</dbReference>
<reference evidence="2" key="1">
    <citation type="submission" date="2023-07" db="EMBL/GenBank/DDBJ databases">
        <title>A chromosome-level genome assembly of Lolium multiflorum.</title>
        <authorList>
            <person name="Chen Y."/>
            <person name="Copetti D."/>
            <person name="Kolliker R."/>
            <person name="Studer B."/>
        </authorList>
    </citation>
    <scope>NUCLEOTIDE SEQUENCE</scope>
    <source>
        <strain evidence="2">02402/16</strain>
        <tissue evidence="2">Leaf</tissue>
    </source>
</reference>
<dbReference type="InterPro" id="IPR032567">
    <property type="entry name" value="RTL1-rel"/>
</dbReference>
<dbReference type="PANTHER" id="PTHR15503:SF45">
    <property type="entry name" value="RNA-DIRECTED DNA POLYMERASE HOMOLOG"/>
    <property type="match status" value="1"/>
</dbReference>
<dbReference type="Gene3D" id="3.10.10.10">
    <property type="entry name" value="HIV Type 1 Reverse Transcriptase, subunit A, domain 1"/>
    <property type="match status" value="1"/>
</dbReference>
<dbReference type="AlphaFoldDB" id="A0AAD8SFT0"/>
<evidence type="ECO:0000256" key="1">
    <source>
        <dbReference type="SAM" id="MobiDB-lite"/>
    </source>
</evidence>
<protein>
    <recommendedName>
        <fullName evidence="4">Gag-pol polyprotein</fullName>
    </recommendedName>
</protein>
<dbReference type="Gene3D" id="2.40.70.10">
    <property type="entry name" value="Acid Proteases"/>
    <property type="match status" value="1"/>
</dbReference>
<organism evidence="2 3">
    <name type="scientific">Lolium multiflorum</name>
    <name type="common">Italian ryegrass</name>
    <name type="synonym">Lolium perenne subsp. multiflorum</name>
    <dbReference type="NCBI Taxonomy" id="4521"/>
    <lineage>
        <taxon>Eukaryota</taxon>
        <taxon>Viridiplantae</taxon>
        <taxon>Streptophyta</taxon>
        <taxon>Embryophyta</taxon>
        <taxon>Tracheophyta</taxon>
        <taxon>Spermatophyta</taxon>
        <taxon>Magnoliopsida</taxon>
        <taxon>Liliopsida</taxon>
        <taxon>Poales</taxon>
        <taxon>Poaceae</taxon>
        <taxon>BOP clade</taxon>
        <taxon>Pooideae</taxon>
        <taxon>Poodae</taxon>
        <taxon>Poeae</taxon>
        <taxon>Poeae Chloroplast Group 2 (Poeae type)</taxon>
        <taxon>Loliodinae</taxon>
        <taxon>Loliinae</taxon>
        <taxon>Lolium</taxon>
    </lineage>
</organism>
<dbReference type="EMBL" id="JAUUTY010000004">
    <property type="protein sequence ID" value="KAK1651366.1"/>
    <property type="molecule type" value="Genomic_DNA"/>
</dbReference>
<keyword evidence="3" id="KW-1185">Reference proteome</keyword>
<dbReference type="Pfam" id="PF08284">
    <property type="entry name" value="RVP_2"/>
    <property type="match status" value="1"/>
</dbReference>
<sequence>MPFLPHRSKQELAHGWPSDAPAGQDASRRPPAAISSSPWLPRTLAPFLSSPIGPVWFPTSLIALKSTDIDVILGMDWLVKHKAVIDCAARSIVLTNLSGKSVLYWAPSAISPSARFTPEAEAYAIEALPKLEISDVWVVRDFPDVSPEELPGMPLDRSVDFVIELVPGTAPVSRRPYRMPPEELVELKKQLEELEE</sequence>
<dbReference type="Proteomes" id="UP001231189">
    <property type="component" value="Unassembled WGS sequence"/>
</dbReference>
<proteinExistence type="predicted"/>
<dbReference type="SUPFAM" id="SSF56672">
    <property type="entry name" value="DNA/RNA polymerases"/>
    <property type="match status" value="1"/>
</dbReference>
<feature type="region of interest" description="Disordered" evidence="1">
    <location>
        <begin position="1"/>
        <end position="34"/>
    </location>
</feature>